<dbReference type="AlphaFoldDB" id="A0A238J1G2"/>
<reference evidence="1 2" key="1">
    <citation type="submission" date="2017-05" db="EMBL/GenBank/DDBJ databases">
        <authorList>
            <person name="Song R."/>
            <person name="Chenine A.L."/>
            <person name="Ruprecht R.M."/>
        </authorList>
    </citation>
    <scope>NUCLEOTIDE SEQUENCE [LARGE SCALE GENOMIC DNA]</scope>
    <source>
        <strain evidence="1 2">CECT 8489</strain>
    </source>
</reference>
<dbReference type="Proteomes" id="UP000201838">
    <property type="component" value="Unassembled WGS sequence"/>
</dbReference>
<gene>
    <name evidence="1" type="ORF">BOA8489_01855</name>
</gene>
<dbReference type="EMBL" id="FXXQ01000005">
    <property type="protein sequence ID" value="SMX23744.1"/>
    <property type="molecule type" value="Genomic_DNA"/>
</dbReference>
<evidence type="ECO:0000313" key="2">
    <source>
        <dbReference type="Proteomes" id="UP000201838"/>
    </source>
</evidence>
<evidence type="ECO:0000313" key="1">
    <source>
        <dbReference type="EMBL" id="SMX23744.1"/>
    </source>
</evidence>
<protein>
    <submittedName>
        <fullName evidence="1">Uncharacterized protein</fullName>
    </submittedName>
</protein>
<accession>A0A238J1G2</accession>
<proteinExistence type="predicted"/>
<name>A0A238J1G2_9RHOB</name>
<keyword evidence="2" id="KW-1185">Reference proteome</keyword>
<sequence length="74" mass="8733">MTKMFYMTDFVSATTHCVLLSTSFVSMSKEVLPKMDHNKAEIEDMRYLVQRRRPGKRWVFRYVTLLELVGVSKV</sequence>
<organism evidence="1 2">
    <name type="scientific">Boseongicola aestuarii</name>
    <dbReference type="NCBI Taxonomy" id="1470561"/>
    <lineage>
        <taxon>Bacteria</taxon>
        <taxon>Pseudomonadati</taxon>
        <taxon>Pseudomonadota</taxon>
        <taxon>Alphaproteobacteria</taxon>
        <taxon>Rhodobacterales</taxon>
        <taxon>Paracoccaceae</taxon>
        <taxon>Boseongicola</taxon>
    </lineage>
</organism>